<gene>
    <name evidence="1" type="ORF">F4560_001410</name>
</gene>
<dbReference type="RefSeq" id="WP_184917736.1">
    <property type="nucleotide sequence ID" value="NZ_JACHMO010000001.1"/>
</dbReference>
<organism evidence="1 2">
    <name type="scientific">Saccharothrix ecbatanensis</name>
    <dbReference type="NCBI Taxonomy" id="1105145"/>
    <lineage>
        <taxon>Bacteria</taxon>
        <taxon>Bacillati</taxon>
        <taxon>Actinomycetota</taxon>
        <taxon>Actinomycetes</taxon>
        <taxon>Pseudonocardiales</taxon>
        <taxon>Pseudonocardiaceae</taxon>
        <taxon>Saccharothrix</taxon>
    </lineage>
</organism>
<sequence>MPHRHDDIEAKLPDVTTIPLDALAALSTEQLSEALRLVVSRALSDAEIQVQVQDDWPPEESEPRR</sequence>
<dbReference type="Proteomes" id="UP000552097">
    <property type="component" value="Unassembled WGS sequence"/>
</dbReference>
<reference evidence="1 2" key="1">
    <citation type="submission" date="2020-08" db="EMBL/GenBank/DDBJ databases">
        <title>Sequencing the genomes of 1000 actinobacteria strains.</title>
        <authorList>
            <person name="Klenk H.-P."/>
        </authorList>
    </citation>
    <scope>NUCLEOTIDE SEQUENCE [LARGE SCALE GENOMIC DNA]</scope>
    <source>
        <strain evidence="1 2">DSM 45486</strain>
    </source>
</reference>
<dbReference type="EMBL" id="JACHMO010000001">
    <property type="protein sequence ID" value="MBB5801642.1"/>
    <property type="molecule type" value="Genomic_DNA"/>
</dbReference>
<proteinExistence type="predicted"/>
<evidence type="ECO:0008006" key="3">
    <source>
        <dbReference type="Google" id="ProtNLM"/>
    </source>
</evidence>
<keyword evidence="2" id="KW-1185">Reference proteome</keyword>
<evidence type="ECO:0000313" key="1">
    <source>
        <dbReference type="EMBL" id="MBB5801642.1"/>
    </source>
</evidence>
<name>A0A7W9LZF5_9PSEU</name>
<comment type="caution">
    <text evidence="1">The sequence shown here is derived from an EMBL/GenBank/DDBJ whole genome shotgun (WGS) entry which is preliminary data.</text>
</comment>
<evidence type="ECO:0000313" key="2">
    <source>
        <dbReference type="Proteomes" id="UP000552097"/>
    </source>
</evidence>
<dbReference type="AlphaFoldDB" id="A0A7W9LZF5"/>
<protein>
    <recommendedName>
        <fullName evidence="3">FXSXX-COOH protein</fullName>
    </recommendedName>
</protein>
<accession>A0A7W9LZF5</accession>